<sequence>MTQREFIDPKREETVMEFLEFDIGLLELFCGEELSEKDIERLEALEKEEDYFEEEGRSQKER</sequence>
<accession>A0A9D8PS09</accession>
<dbReference type="EMBL" id="JAFGIX010000082">
    <property type="protein sequence ID" value="MBN1574517.1"/>
    <property type="molecule type" value="Genomic_DNA"/>
</dbReference>
<protein>
    <submittedName>
        <fullName evidence="1">Uncharacterized protein</fullName>
    </submittedName>
</protein>
<proteinExistence type="predicted"/>
<gene>
    <name evidence="1" type="ORF">JW984_15075</name>
</gene>
<name>A0A9D8PS09_9DELT</name>
<comment type="caution">
    <text evidence="1">The sequence shown here is derived from an EMBL/GenBank/DDBJ whole genome shotgun (WGS) entry which is preliminary data.</text>
</comment>
<evidence type="ECO:0000313" key="1">
    <source>
        <dbReference type="EMBL" id="MBN1574517.1"/>
    </source>
</evidence>
<reference evidence="1" key="1">
    <citation type="journal article" date="2021" name="Environ. Microbiol.">
        <title>Genomic characterization of three novel Desulfobacterota classes expand the metabolic and phylogenetic diversity of the phylum.</title>
        <authorList>
            <person name="Murphy C.L."/>
            <person name="Biggerstaff J."/>
            <person name="Eichhorn A."/>
            <person name="Ewing E."/>
            <person name="Shahan R."/>
            <person name="Soriano D."/>
            <person name="Stewart S."/>
            <person name="VanMol K."/>
            <person name="Walker R."/>
            <person name="Walters P."/>
            <person name="Elshahed M.S."/>
            <person name="Youssef N.H."/>
        </authorList>
    </citation>
    <scope>NUCLEOTIDE SEQUENCE</scope>
    <source>
        <strain evidence="1">Zod_Metabat.24</strain>
    </source>
</reference>
<evidence type="ECO:0000313" key="2">
    <source>
        <dbReference type="Proteomes" id="UP000809273"/>
    </source>
</evidence>
<reference evidence="1" key="2">
    <citation type="submission" date="2021-01" db="EMBL/GenBank/DDBJ databases">
        <authorList>
            <person name="Hahn C.R."/>
            <person name="Youssef N.H."/>
            <person name="Elshahed M."/>
        </authorList>
    </citation>
    <scope>NUCLEOTIDE SEQUENCE</scope>
    <source>
        <strain evidence="1">Zod_Metabat.24</strain>
    </source>
</reference>
<dbReference type="AlphaFoldDB" id="A0A9D8PS09"/>
<organism evidence="1 2">
    <name type="scientific">Candidatus Zymogenus saltonus</name>
    <dbReference type="NCBI Taxonomy" id="2844893"/>
    <lineage>
        <taxon>Bacteria</taxon>
        <taxon>Deltaproteobacteria</taxon>
        <taxon>Candidatus Zymogenia</taxon>
        <taxon>Candidatus Zymogeniales</taxon>
        <taxon>Candidatus Zymogenaceae</taxon>
        <taxon>Candidatus Zymogenus</taxon>
    </lineage>
</organism>
<dbReference type="Proteomes" id="UP000809273">
    <property type="component" value="Unassembled WGS sequence"/>
</dbReference>